<sequence>MKLTLISLAFVAASLALPAEAASAPADGHALPPGIAWLQGDVPAAFAKAKSENKPLFLYWGAVWCPPCNQVKATIFNRQDFIARTRQFVPVYLDGDSPDAQKLGSEFKVRGYPTMILFRPDGAEITRLPGEVDPERYLRTLELGLAAARPVKVLLQSALAGDALADGDWQLLADYSWDTDQAQIVPEKQVAATLARLADKAPAQPTATALRLKLKALAAAASEETPVTDRAQGLAIARAALAQPRVNADILINSAADIVKALSAEGPERLALAAQWDAALDKLAVDAGLSTADRLGALSSRLALARLDQPKGELPRALREEVKQRVAAADKATGNPYERQAVITAGADLLTQASWLDESDALLKAELGRSHAPYYHMLILASNAKQRGDKAGALDWYRQAYEAANGPATRLQWGVSYLSGAIELAPGDEKRIESTASAIFKEAGSTPSAFYERNRRSLEKAVNRLKAWGRQQQQEAALARLAGQLEEVCGKLPVGDPQKPVCEGLAQSARS</sequence>
<dbReference type="Gene3D" id="3.40.30.10">
    <property type="entry name" value="Glutaredoxin"/>
    <property type="match status" value="1"/>
</dbReference>
<dbReference type="InterPro" id="IPR051099">
    <property type="entry name" value="AGR/TXD"/>
</dbReference>
<dbReference type="Pfam" id="PF13899">
    <property type="entry name" value="Thioredoxin_7"/>
    <property type="match status" value="1"/>
</dbReference>
<dbReference type="KEGG" id="crz:D1345_09650"/>
<keyword evidence="5" id="KW-1185">Reference proteome</keyword>
<organism evidence="4 5">
    <name type="scientific">Chromobacterium rhizoryzae</name>
    <dbReference type="NCBI Taxonomy" id="1778675"/>
    <lineage>
        <taxon>Bacteria</taxon>
        <taxon>Pseudomonadati</taxon>
        <taxon>Pseudomonadota</taxon>
        <taxon>Betaproteobacteria</taxon>
        <taxon>Neisseriales</taxon>
        <taxon>Chromobacteriaceae</taxon>
        <taxon>Chromobacterium</taxon>
    </lineage>
</organism>
<dbReference type="AlphaFoldDB" id="A0AAD0W8K3"/>
<feature type="signal peptide" evidence="2">
    <location>
        <begin position="1"/>
        <end position="21"/>
    </location>
</feature>
<dbReference type="InterPro" id="IPR013766">
    <property type="entry name" value="Thioredoxin_domain"/>
</dbReference>
<feature type="domain" description="Thioredoxin" evidence="3">
    <location>
        <begin position="11"/>
        <end position="146"/>
    </location>
</feature>
<dbReference type="SUPFAM" id="SSF52833">
    <property type="entry name" value="Thioredoxin-like"/>
    <property type="match status" value="1"/>
</dbReference>
<name>A0AAD0W8K3_9NEIS</name>
<evidence type="ECO:0000256" key="2">
    <source>
        <dbReference type="SAM" id="SignalP"/>
    </source>
</evidence>
<dbReference type="CDD" id="cd02947">
    <property type="entry name" value="TRX_family"/>
    <property type="match status" value="1"/>
</dbReference>
<keyword evidence="1 2" id="KW-0732">Signal</keyword>
<evidence type="ECO:0000313" key="5">
    <source>
        <dbReference type="Proteomes" id="UP000259465"/>
    </source>
</evidence>
<gene>
    <name evidence="4" type="ORF">D1345_09650</name>
</gene>
<feature type="chain" id="PRO_5042069064" evidence="2">
    <location>
        <begin position="22"/>
        <end position="511"/>
    </location>
</feature>
<dbReference type="PANTHER" id="PTHR15337:SF11">
    <property type="entry name" value="THIOREDOXIN DOMAIN-CONTAINING PROTEIN"/>
    <property type="match status" value="1"/>
</dbReference>
<dbReference type="Proteomes" id="UP000259465">
    <property type="component" value="Chromosome"/>
</dbReference>
<evidence type="ECO:0000259" key="3">
    <source>
        <dbReference type="PROSITE" id="PS51352"/>
    </source>
</evidence>
<accession>A0AAD0W8K3</accession>
<evidence type="ECO:0000313" key="4">
    <source>
        <dbReference type="EMBL" id="AXT46436.1"/>
    </source>
</evidence>
<protein>
    <submittedName>
        <fullName evidence="4">Thioredoxin family protein</fullName>
    </submittedName>
</protein>
<dbReference type="EMBL" id="CP031968">
    <property type="protein sequence ID" value="AXT46436.1"/>
    <property type="molecule type" value="Genomic_DNA"/>
</dbReference>
<dbReference type="InterPro" id="IPR036249">
    <property type="entry name" value="Thioredoxin-like_sf"/>
</dbReference>
<dbReference type="PROSITE" id="PS51352">
    <property type="entry name" value="THIOREDOXIN_2"/>
    <property type="match status" value="1"/>
</dbReference>
<proteinExistence type="predicted"/>
<dbReference type="RefSeq" id="WP_043593593.1">
    <property type="nucleotide sequence ID" value="NZ_CP031968.1"/>
</dbReference>
<reference evidence="4 5" key="1">
    <citation type="submission" date="2018-08" db="EMBL/GenBank/DDBJ databases">
        <title>Complete genome sequence of JP2-74.</title>
        <authorList>
            <person name="Wu L."/>
        </authorList>
    </citation>
    <scope>NUCLEOTIDE SEQUENCE [LARGE SCALE GENOMIC DNA]</scope>
    <source>
        <strain evidence="4 5">JP2-74</strain>
    </source>
</reference>
<dbReference type="PANTHER" id="PTHR15337">
    <property type="entry name" value="ANTERIOR GRADIENT PROTEIN-RELATED"/>
    <property type="match status" value="1"/>
</dbReference>
<evidence type="ECO:0000256" key="1">
    <source>
        <dbReference type="ARBA" id="ARBA00022729"/>
    </source>
</evidence>